<reference evidence="3" key="1">
    <citation type="submission" date="2025-08" db="UniProtKB">
        <authorList>
            <consortium name="RefSeq"/>
        </authorList>
    </citation>
    <scope>IDENTIFICATION</scope>
</reference>
<keyword evidence="2" id="KW-1185">Reference proteome</keyword>
<dbReference type="Proteomes" id="UP000079169">
    <property type="component" value="Unplaced"/>
</dbReference>
<evidence type="ECO:0000256" key="1">
    <source>
        <dbReference type="ARBA" id="ARBA00005361"/>
    </source>
</evidence>
<dbReference type="GeneID" id="103522637"/>
<sequence length="87" mass="10014">MVSQWSDFILDKCLLLMGTLLDTLLQKDYKVIGSCIIMSKAGQHIHRASSERWNKGNEEENILPDVACTVKWENDWVVCLVSLYKLK</sequence>
<dbReference type="Gene3D" id="3.30.1140.40">
    <property type="entry name" value="Tctex-1"/>
    <property type="match status" value="1"/>
</dbReference>
<accession>A0A1S3DPW4</accession>
<evidence type="ECO:0000313" key="3">
    <source>
        <dbReference type="RefSeq" id="XP_008485954.1"/>
    </source>
</evidence>
<dbReference type="AlphaFoldDB" id="A0A1S3DPW4"/>
<dbReference type="PaxDb" id="121845-A0A1S3DPW4"/>
<name>A0A1S3DPW4_DIACI</name>
<dbReference type="InterPro" id="IPR005334">
    <property type="entry name" value="Tctex-1-like"/>
</dbReference>
<dbReference type="KEGG" id="dci:103522637"/>
<dbReference type="RefSeq" id="XP_008485954.1">
    <property type="nucleotide sequence ID" value="XM_008487732.2"/>
</dbReference>
<dbReference type="Pfam" id="PF03645">
    <property type="entry name" value="Tctex-1"/>
    <property type="match status" value="1"/>
</dbReference>
<evidence type="ECO:0000313" key="2">
    <source>
        <dbReference type="Proteomes" id="UP000079169"/>
    </source>
</evidence>
<organism evidence="2 3">
    <name type="scientific">Diaphorina citri</name>
    <name type="common">Asian citrus psyllid</name>
    <dbReference type="NCBI Taxonomy" id="121845"/>
    <lineage>
        <taxon>Eukaryota</taxon>
        <taxon>Metazoa</taxon>
        <taxon>Ecdysozoa</taxon>
        <taxon>Arthropoda</taxon>
        <taxon>Hexapoda</taxon>
        <taxon>Insecta</taxon>
        <taxon>Pterygota</taxon>
        <taxon>Neoptera</taxon>
        <taxon>Paraneoptera</taxon>
        <taxon>Hemiptera</taxon>
        <taxon>Sternorrhyncha</taxon>
        <taxon>Psylloidea</taxon>
        <taxon>Psyllidae</taxon>
        <taxon>Diaphorininae</taxon>
        <taxon>Diaphorina</taxon>
    </lineage>
</organism>
<protein>
    <submittedName>
        <fullName evidence="3">Dynein light chain Tctex-type-like</fullName>
    </submittedName>
</protein>
<proteinExistence type="inferred from homology"/>
<comment type="similarity">
    <text evidence="1">Belongs to the dynein light chain Tctex-type family.</text>
</comment>
<dbReference type="InterPro" id="IPR038586">
    <property type="entry name" value="Tctex-1-like_sf"/>
</dbReference>
<dbReference type="STRING" id="121845.A0A1S3DPW4"/>
<gene>
    <name evidence="3" type="primary">LOC103522637</name>
</gene>